<evidence type="ECO:0000313" key="3">
    <source>
        <dbReference type="Proteomes" id="UP001381693"/>
    </source>
</evidence>
<dbReference type="InterPro" id="IPR039272">
    <property type="entry name" value="CLEC16A/TT9"/>
</dbReference>
<dbReference type="GO" id="GO:0007034">
    <property type="term" value="P:vacuolar transport"/>
    <property type="evidence" value="ECO:0007669"/>
    <property type="project" value="TreeGrafter"/>
</dbReference>
<dbReference type="Proteomes" id="UP001381693">
    <property type="component" value="Unassembled WGS sequence"/>
</dbReference>
<name>A0AAN8ZNZ9_HALRR</name>
<keyword evidence="3" id="KW-1185">Reference proteome</keyword>
<organism evidence="2 3">
    <name type="scientific">Halocaridina rubra</name>
    <name type="common">Hawaiian red shrimp</name>
    <dbReference type="NCBI Taxonomy" id="373956"/>
    <lineage>
        <taxon>Eukaryota</taxon>
        <taxon>Metazoa</taxon>
        <taxon>Ecdysozoa</taxon>
        <taxon>Arthropoda</taxon>
        <taxon>Crustacea</taxon>
        <taxon>Multicrustacea</taxon>
        <taxon>Malacostraca</taxon>
        <taxon>Eumalacostraca</taxon>
        <taxon>Eucarida</taxon>
        <taxon>Decapoda</taxon>
        <taxon>Pleocyemata</taxon>
        <taxon>Caridea</taxon>
        <taxon>Atyoidea</taxon>
        <taxon>Atyidae</taxon>
        <taxon>Halocaridina</taxon>
    </lineage>
</organism>
<dbReference type="PANTHER" id="PTHR21481:SF0">
    <property type="entry name" value="PROTEIN CLEC16A"/>
    <property type="match status" value="1"/>
</dbReference>
<comment type="caution">
    <text evidence="2">The sequence shown here is derived from an EMBL/GenBank/DDBJ whole genome shotgun (WGS) entry which is preliminary data.</text>
</comment>
<feature type="non-terminal residue" evidence="2">
    <location>
        <position position="166"/>
    </location>
</feature>
<dbReference type="Pfam" id="PF19439">
    <property type="entry name" value="CLEC16A_C"/>
    <property type="match status" value="1"/>
</dbReference>
<accession>A0AAN8ZNZ9</accession>
<evidence type="ECO:0000259" key="1">
    <source>
        <dbReference type="Pfam" id="PF19439"/>
    </source>
</evidence>
<dbReference type="EMBL" id="JAXCGZ010023021">
    <property type="protein sequence ID" value="KAK7018739.1"/>
    <property type="molecule type" value="Genomic_DNA"/>
</dbReference>
<feature type="domain" description="CLEC16A/TT9 C-terminal" evidence="1">
    <location>
        <begin position="14"/>
        <end position="166"/>
    </location>
</feature>
<dbReference type="AlphaFoldDB" id="A0AAN8ZNZ9"/>
<dbReference type="PANTHER" id="PTHR21481">
    <property type="entry name" value="PROTEIN CLEC16A"/>
    <property type="match status" value="1"/>
</dbReference>
<dbReference type="InterPro" id="IPR045820">
    <property type="entry name" value="CLEC16A/TT9_C"/>
</dbReference>
<protein>
    <submittedName>
        <fullName evidence="2">Protein CL16A</fullName>
    </submittedName>
</protein>
<reference evidence="2 3" key="1">
    <citation type="submission" date="2023-11" db="EMBL/GenBank/DDBJ databases">
        <title>Halocaridina rubra genome assembly.</title>
        <authorList>
            <person name="Smith C."/>
        </authorList>
    </citation>
    <scope>NUCLEOTIDE SEQUENCE [LARGE SCALE GENOMIC DNA]</scope>
    <source>
        <strain evidence="2">EP-1</strain>
        <tissue evidence="2">Whole</tissue>
    </source>
</reference>
<evidence type="ECO:0000313" key="2">
    <source>
        <dbReference type="EMBL" id="KAK7018739.1"/>
    </source>
</evidence>
<dbReference type="GO" id="GO:0005794">
    <property type="term" value="C:Golgi apparatus"/>
    <property type="evidence" value="ECO:0007669"/>
    <property type="project" value="TreeGrafter"/>
</dbReference>
<proteinExistence type="predicted"/>
<dbReference type="GO" id="GO:0005770">
    <property type="term" value="C:late endosome"/>
    <property type="evidence" value="ECO:0007669"/>
    <property type="project" value="TreeGrafter"/>
</dbReference>
<dbReference type="GO" id="GO:1901096">
    <property type="term" value="P:regulation of autophagosome maturation"/>
    <property type="evidence" value="ECO:0007669"/>
    <property type="project" value="TreeGrafter"/>
</dbReference>
<sequence>MLSTLTTKYVQPVHGVSHELLELTLVEKEPSESTVNYNSRLVDKMLEIITLSCQYNSRVRVATLEMSLLVLKQLLGIASIGRKKFASLRDHHLATLEGAREEATLMLRNFYKSEEIFLDMFEDEWHEMHKKPLNVEYLLQDASVLLPPAGTPLTGIDFNKRLPCGE</sequence>
<dbReference type="GO" id="GO:0016197">
    <property type="term" value="P:endosomal transport"/>
    <property type="evidence" value="ECO:0007669"/>
    <property type="project" value="TreeGrafter"/>
</dbReference>
<gene>
    <name evidence="2" type="primary">CLEC16A_3</name>
    <name evidence="2" type="ORF">SK128_024860</name>
</gene>